<protein>
    <submittedName>
        <fullName evidence="3">Monocopper oxidase-like protein SKU5</fullName>
        <ecNumber evidence="3">1.10.3.3</ecNumber>
    </submittedName>
</protein>
<sequence length="117" mass="13692">KPLIGSPRTETSVVNGTYKGFMEIMLQNNDTKMHTYHMSGYAFVVVRMDFGDWSENSRGTYNKWDGIARTTAQVYFYLRYVWLLLNTKIIETFMLSKMSNASLEPQFCSYHRSIIFC</sequence>
<accession>A0A0B2SSK8</accession>
<gene>
    <name evidence="3" type="ORF">glysoja_042949</name>
</gene>
<dbReference type="SUPFAM" id="SSF49503">
    <property type="entry name" value="Cupredoxins"/>
    <property type="match status" value="1"/>
</dbReference>
<dbReference type="GO" id="GO:0005507">
    <property type="term" value="F:copper ion binding"/>
    <property type="evidence" value="ECO:0007669"/>
    <property type="project" value="InterPro"/>
</dbReference>
<evidence type="ECO:0000313" key="3">
    <source>
        <dbReference type="EMBL" id="KHN47855.1"/>
    </source>
</evidence>
<organism evidence="3">
    <name type="scientific">Glycine soja</name>
    <name type="common">Wild soybean</name>
    <dbReference type="NCBI Taxonomy" id="3848"/>
    <lineage>
        <taxon>Eukaryota</taxon>
        <taxon>Viridiplantae</taxon>
        <taxon>Streptophyta</taxon>
        <taxon>Embryophyta</taxon>
        <taxon>Tracheophyta</taxon>
        <taxon>Spermatophyta</taxon>
        <taxon>Magnoliopsida</taxon>
        <taxon>eudicotyledons</taxon>
        <taxon>Gunneridae</taxon>
        <taxon>Pentapetalae</taxon>
        <taxon>rosids</taxon>
        <taxon>fabids</taxon>
        <taxon>Fabales</taxon>
        <taxon>Fabaceae</taxon>
        <taxon>Papilionoideae</taxon>
        <taxon>50 kb inversion clade</taxon>
        <taxon>NPAAA clade</taxon>
        <taxon>indigoferoid/millettioid clade</taxon>
        <taxon>Phaseoleae</taxon>
        <taxon>Glycine</taxon>
        <taxon>Glycine subgen. Soja</taxon>
    </lineage>
</organism>
<dbReference type="InterPro" id="IPR011706">
    <property type="entry name" value="Cu-oxidase_C"/>
</dbReference>
<dbReference type="InterPro" id="IPR008972">
    <property type="entry name" value="Cupredoxin"/>
</dbReference>
<reference evidence="3" key="1">
    <citation type="submission" date="2014-07" db="EMBL/GenBank/DDBJ databases">
        <title>Identification of a novel salt tolerance gene in wild soybean by whole-genome sequencing.</title>
        <authorList>
            <person name="Lam H.-M."/>
            <person name="Qi X."/>
            <person name="Li M.-W."/>
            <person name="Liu X."/>
            <person name="Xie M."/>
            <person name="Ni M."/>
            <person name="Xu X."/>
        </authorList>
    </citation>
    <scope>NUCLEOTIDE SEQUENCE [LARGE SCALE GENOMIC DNA]</scope>
    <source>
        <tissue evidence="3">Root</tissue>
    </source>
</reference>
<dbReference type="Proteomes" id="UP000053555">
    <property type="component" value="Unassembled WGS sequence"/>
</dbReference>
<comment type="similarity">
    <text evidence="1">Belongs to the multicopper oxidase family.</text>
</comment>
<proteinExistence type="inferred from homology"/>
<dbReference type="EMBL" id="KN640243">
    <property type="protein sequence ID" value="KHN47855.1"/>
    <property type="molecule type" value="Genomic_DNA"/>
</dbReference>
<keyword evidence="3" id="KW-0560">Oxidoreductase</keyword>
<name>A0A0B2SSK8_GLYSO</name>
<dbReference type="Gene3D" id="2.60.40.420">
    <property type="entry name" value="Cupredoxins - blue copper proteins"/>
    <property type="match status" value="1"/>
</dbReference>
<dbReference type="EC" id="1.10.3.3" evidence="3"/>
<feature type="non-terminal residue" evidence="3">
    <location>
        <position position="1"/>
    </location>
</feature>
<evidence type="ECO:0000259" key="2">
    <source>
        <dbReference type="Pfam" id="PF07731"/>
    </source>
</evidence>
<dbReference type="Pfam" id="PF07731">
    <property type="entry name" value="Cu-oxidase_2"/>
    <property type="match status" value="1"/>
</dbReference>
<evidence type="ECO:0000256" key="1">
    <source>
        <dbReference type="ARBA" id="ARBA00010609"/>
    </source>
</evidence>
<feature type="domain" description="Plastocyanin-like" evidence="2">
    <location>
        <begin position="9"/>
        <end position="75"/>
    </location>
</feature>
<dbReference type="AlphaFoldDB" id="A0A0B2SSK8"/>
<dbReference type="GO" id="GO:0008447">
    <property type="term" value="F:L-ascorbate oxidase activity"/>
    <property type="evidence" value="ECO:0007669"/>
    <property type="project" value="UniProtKB-EC"/>
</dbReference>